<dbReference type="EMBL" id="KN390532">
    <property type="protein sequence ID" value="KHG09346.1"/>
    <property type="molecule type" value="Genomic_DNA"/>
</dbReference>
<dbReference type="InterPro" id="IPR016140">
    <property type="entry name" value="Bifunc_inhib/LTP/seed_store"/>
</dbReference>
<evidence type="ECO:0000313" key="9">
    <source>
        <dbReference type="EMBL" id="KHG09346.1"/>
    </source>
</evidence>
<comment type="similarity">
    <text evidence="2">Belongs to the plant LTP family.</text>
</comment>
<keyword evidence="7" id="KW-0325">Glycoprotein</keyword>
<evidence type="ECO:0000256" key="4">
    <source>
        <dbReference type="ARBA" id="ARBA00022622"/>
    </source>
</evidence>
<keyword evidence="5" id="KW-0732">Signal</keyword>
<dbReference type="OrthoDB" id="690947at2759"/>
<sequence>MANLMIMAVLLVAVSTAATVTDAQATCAAKLVSCSRYILNTTIKPQDDCCNPIKEEVTNDLSCLCNLYKDPKVFASLNISIAQALNVTRECGVTTDLTACNSNSTSTSSATSPPGGRSADQNGRADRISLTGVTILFFFSISMAL</sequence>
<dbReference type="OMA" id="YSNCIPA"/>
<keyword evidence="6" id="KW-1015">Disulfide bond</keyword>
<reference evidence="10" key="1">
    <citation type="submission" date="2014-09" db="EMBL/GenBank/DDBJ databases">
        <authorList>
            <person name="Mudge J."/>
            <person name="Ramaraj T."/>
            <person name="Lindquist I.E."/>
            <person name="Bharti A.K."/>
            <person name="Sundararajan A."/>
            <person name="Cameron C.T."/>
            <person name="Woodward J.E."/>
            <person name="May G.D."/>
            <person name="Brubaker C."/>
            <person name="Broadhvest J."/>
            <person name="Wilkins T.A."/>
        </authorList>
    </citation>
    <scope>NUCLEOTIDE SEQUENCE</scope>
    <source>
        <strain evidence="10">cv. AKA8401</strain>
    </source>
</reference>
<dbReference type="InterPro" id="IPR043325">
    <property type="entry name" value="LTSS"/>
</dbReference>
<evidence type="ECO:0000256" key="3">
    <source>
        <dbReference type="ARBA" id="ARBA00022475"/>
    </source>
</evidence>
<proteinExistence type="inferred from homology"/>
<evidence type="ECO:0000256" key="7">
    <source>
        <dbReference type="ARBA" id="ARBA00023180"/>
    </source>
</evidence>
<dbReference type="GO" id="GO:0098552">
    <property type="term" value="C:side of membrane"/>
    <property type="evidence" value="ECO:0007669"/>
    <property type="project" value="UniProtKB-KW"/>
</dbReference>
<keyword evidence="4" id="KW-0336">GPI-anchor</keyword>
<keyword evidence="3" id="KW-1003">Cell membrane</keyword>
<dbReference type="KEGG" id="gab:108455736"/>
<dbReference type="PANTHER" id="PTHR33044">
    <property type="entry name" value="BIFUNCTIONAL INHIBITOR/LIPID-TRANSFER PROTEIN/SEED STORAGE 2S ALBUMIN SUPERFAMILY PROTEIN-RELATED"/>
    <property type="match status" value="1"/>
</dbReference>
<gene>
    <name evidence="9" type="ORF">F383_02248</name>
</gene>
<comment type="subcellular location">
    <subcellularLocation>
        <location evidence="1">Cell membrane</location>
        <topology evidence="1">Lipid-anchor</topology>
        <topology evidence="1">GPI-anchor</topology>
    </subcellularLocation>
</comment>
<dbReference type="Proteomes" id="UP000032142">
    <property type="component" value="Unassembled WGS sequence"/>
</dbReference>
<accession>A0A0B0NEC6</accession>
<evidence type="ECO:0000256" key="2">
    <source>
        <dbReference type="ARBA" id="ARBA00009748"/>
    </source>
</evidence>
<evidence type="ECO:0000256" key="5">
    <source>
        <dbReference type="ARBA" id="ARBA00022729"/>
    </source>
</evidence>
<protein>
    <submittedName>
        <fullName evidence="9">Uncharacterized protein</fullName>
    </submittedName>
</protein>
<dbReference type="InterPro" id="IPR036312">
    <property type="entry name" value="Bifun_inhib/LTP/seed_sf"/>
</dbReference>
<evidence type="ECO:0000313" key="10">
    <source>
        <dbReference type="Proteomes" id="UP000032142"/>
    </source>
</evidence>
<evidence type="ECO:0000256" key="6">
    <source>
        <dbReference type="ARBA" id="ARBA00023157"/>
    </source>
</evidence>
<evidence type="ECO:0000256" key="1">
    <source>
        <dbReference type="ARBA" id="ARBA00004609"/>
    </source>
</evidence>
<keyword evidence="8" id="KW-0449">Lipoprotein</keyword>
<dbReference type="GO" id="GO:0005886">
    <property type="term" value="C:plasma membrane"/>
    <property type="evidence" value="ECO:0007669"/>
    <property type="project" value="UniProtKB-SubCell"/>
</dbReference>
<organism evidence="9 10">
    <name type="scientific">Gossypium arboreum</name>
    <name type="common">Tree cotton</name>
    <name type="synonym">Gossypium nanking</name>
    <dbReference type="NCBI Taxonomy" id="29729"/>
    <lineage>
        <taxon>Eukaryota</taxon>
        <taxon>Viridiplantae</taxon>
        <taxon>Streptophyta</taxon>
        <taxon>Embryophyta</taxon>
        <taxon>Tracheophyta</taxon>
        <taxon>Spermatophyta</taxon>
        <taxon>Magnoliopsida</taxon>
        <taxon>eudicotyledons</taxon>
        <taxon>Gunneridae</taxon>
        <taxon>Pentapetalae</taxon>
        <taxon>rosids</taxon>
        <taxon>malvids</taxon>
        <taxon>Malvales</taxon>
        <taxon>Malvaceae</taxon>
        <taxon>Malvoideae</taxon>
        <taxon>Gossypium</taxon>
    </lineage>
</organism>
<dbReference type="Pfam" id="PF14368">
    <property type="entry name" value="LTP_2"/>
    <property type="match status" value="1"/>
</dbReference>
<name>A0A0B0NEC6_GOSAR</name>
<keyword evidence="10" id="KW-1185">Reference proteome</keyword>
<dbReference type="SUPFAM" id="SSF47699">
    <property type="entry name" value="Bifunctional inhibitor/lipid-transfer protein/seed storage 2S albumin"/>
    <property type="match status" value="1"/>
</dbReference>
<dbReference type="CDD" id="cd00010">
    <property type="entry name" value="AAI_LTSS"/>
    <property type="match status" value="1"/>
</dbReference>
<keyword evidence="4" id="KW-0472">Membrane</keyword>
<dbReference type="Gene3D" id="1.10.110.10">
    <property type="entry name" value="Plant lipid-transfer and hydrophobic proteins"/>
    <property type="match status" value="1"/>
</dbReference>
<dbReference type="AlphaFoldDB" id="A0A0B0NEC6"/>
<evidence type="ECO:0000256" key="8">
    <source>
        <dbReference type="ARBA" id="ARBA00023288"/>
    </source>
</evidence>